<feature type="domain" description="N-acetyltransferase" evidence="3">
    <location>
        <begin position="10"/>
        <end position="168"/>
    </location>
</feature>
<organism evidence="4 5">
    <name type="scientific">Chelativorans salis</name>
    <dbReference type="NCBI Taxonomy" id="2978478"/>
    <lineage>
        <taxon>Bacteria</taxon>
        <taxon>Pseudomonadati</taxon>
        <taxon>Pseudomonadota</taxon>
        <taxon>Alphaproteobacteria</taxon>
        <taxon>Hyphomicrobiales</taxon>
        <taxon>Phyllobacteriaceae</taxon>
        <taxon>Chelativorans</taxon>
    </lineage>
</organism>
<dbReference type="PANTHER" id="PTHR43877">
    <property type="entry name" value="AMINOALKYLPHOSPHONATE N-ACETYLTRANSFERASE-RELATED-RELATED"/>
    <property type="match status" value="1"/>
</dbReference>
<sequence>MTEHGLPAGYAIRAYRSDDAAVLAGVDVRASALFAAFGYPSLADNPRMTPAEFDAFAGKNETLVAVHHGGEAVGYAVLHPLAGFLHLRELAVDPDHGRRGIGTALLNAAIDRSREEGHEGVSLTTFRDLPFNERFYAGEGFVECALNAAPAPLARQFLTEVPPGIAAERRLLMLRRNIP</sequence>
<dbReference type="PROSITE" id="PS51186">
    <property type="entry name" value="GNAT"/>
    <property type="match status" value="1"/>
</dbReference>
<protein>
    <submittedName>
        <fullName evidence="4">GNAT family N-acetyltransferase</fullName>
    </submittedName>
</protein>
<evidence type="ECO:0000313" key="5">
    <source>
        <dbReference type="Proteomes" id="UP001320831"/>
    </source>
</evidence>
<keyword evidence="2" id="KW-0012">Acyltransferase</keyword>
<dbReference type="SUPFAM" id="SSF55729">
    <property type="entry name" value="Acyl-CoA N-acyltransferases (Nat)"/>
    <property type="match status" value="1"/>
</dbReference>
<accession>A0ABT2LXE3</accession>
<dbReference type="Gene3D" id="3.40.630.30">
    <property type="match status" value="1"/>
</dbReference>
<evidence type="ECO:0000259" key="3">
    <source>
        <dbReference type="PROSITE" id="PS51186"/>
    </source>
</evidence>
<evidence type="ECO:0000313" key="4">
    <source>
        <dbReference type="EMBL" id="MCT7378537.1"/>
    </source>
</evidence>
<reference evidence="4 5" key="1">
    <citation type="submission" date="2022-09" db="EMBL/GenBank/DDBJ databases">
        <title>Chelativorans salina sp. nov., a novel slightly halophilic bacterium isolated from a saline lake sediment enrichment.</title>
        <authorList>
            <person name="Gao L."/>
            <person name="Fang B.-Z."/>
            <person name="Li W.-J."/>
        </authorList>
    </citation>
    <scope>NUCLEOTIDE SEQUENCE [LARGE SCALE GENOMIC DNA]</scope>
    <source>
        <strain evidence="4 5">EGI FJ00035</strain>
    </source>
</reference>
<keyword evidence="1" id="KW-0808">Transferase</keyword>
<evidence type="ECO:0000256" key="2">
    <source>
        <dbReference type="ARBA" id="ARBA00023315"/>
    </source>
</evidence>
<dbReference type="RefSeq" id="WP_260907532.1">
    <property type="nucleotide sequence ID" value="NZ_JAOCZP010000015.1"/>
</dbReference>
<proteinExistence type="predicted"/>
<evidence type="ECO:0000256" key="1">
    <source>
        <dbReference type="ARBA" id="ARBA00022679"/>
    </source>
</evidence>
<dbReference type="CDD" id="cd04301">
    <property type="entry name" value="NAT_SF"/>
    <property type="match status" value="1"/>
</dbReference>
<keyword evidence="5" id="KW-1185">Reference proteome</keyword>
<comment type="caution">
    <text evidence="4">The sequence shown here is derived from an EMBL/GenBank/DDBJ whole genome shotgun (WGS) entry which is preliminary data.</text>
</comment>
<name>A0ABT2LXE3_9HYPH</name>
<dbReference type="Pfam" id="PF00583">
    <property type="entry name" value="Acetyltransf_1"/>
    <property type="match status" value="1"/>
</dbReference>
<dbReference type="InterPro" id="IPR000182">
    <property type="entry name" value="GNAT_dom"/>
</dbReference>
<dbReference type="Proteomes" id="UP001320831">
    <property type="component" value="Unassembled WGS sequence"/>
</dbReference>
<dbReference type="InterPro" id="IPR050832">
    <property type="entry name" value="Bact_Acetyltransf"/>
</dbReference>
<dbReference type="EMBL" id="JAOCZP010000015">
    <property type="protein sequence ID" value="MCT7378537.1"/>
    <property type="molecule type" value="Genomic_DNA"/>
</dbReference>
<dbReference type="InterPro" id="IPR016181">
    <property type="entry name" value="Acyl_CoA_acyltransferase"/>
</dbReference>
<gene>
    <name evidence="4" type="ORF">N5A92_26345</name>
</gene>